<evidence type="ECO:0000313" key="3">
    <source>
        <dbReference type="Proteomes" id="UP000078343"/>
    </source>
</evidence>
<name>A0A178ZMN4_9EURO</name>
<dbReference type="AlphaFoldDB" id="A0A178ZMN4"/>
<feature type="transmembrane region" description="Helical" evidence="1">
    <location>
        <begin position="72"/>
        <end position="95"/>
    </location>
</feature>
<dbReference type="Proteomes" id="UP000078343">
    <property type="component" value="Unassembled WGS sequence"/>
</dbReference>
<protein>
    <recommendedName>
        <fullName evidence="4">MARVEL domain-containing protein</fullName>
    </recommendedName>
</protein>
<comment type="caution">
    <text evidence="2">The sequence shown here is derived from an EMBL/GenBank/DDBJ whole genome shotgun (WGS) entry which is preliminary data.</text>
</comment>
<dbReference type="RefSeq" id="XP_018694441.1">
    <property type="nucleotide sequence ID" value="XM_018834791.1"/>
</dbReference>
<keyword evidence="1" id="KW-0472">Membrane</keyword>
<feature type="transmembrane region" description="Helical" evidence="1">
    <location>
        <begin position="41"/>
        <end position="60"/>
    </location>
</feature>
<sequence length="195" mass="21512">MTAAVSPAALTTAAILQLVLSFVALILAAFSAVCFGAEFAYGVVWWSFGWTLVISCLRWWTHDLRRSTVEQMVHFAFEVFTLVDWVVATGVLVSLNIHLHHLSQTYALDIKNNIPLTGELITHQFTSVGLGGLYCSYAVNAVTGIIFVLFVFSSYGSVKLLLLSRQAPLSSDDSEKNFSYEKISTQEQLVQKVPS</sequence>
<evidence type="ECO:0000313" key="2">
    <source>
        <dbReference type="EMBL" id="OAP61074.1"/>
    </source>
</evidence>
<dbReference type="OrthoDB" id="4158076at2759"/>
<keyword evidence="3" id="KW-1185">Reference proteome</keyword>
<keyword evidence="1" id="KW-1133">Transmembrane helix</keyword>
<evidence type="ECO:0008006" key="4">
    <source>
        <dbReference type="Google" id="ProtNLM"/>
    </source>
</evidence>
<evidence type="ECO:0000256" key="1">
    <source>
        <dbReference type="SAM" id="Phobius"/>
    </source>
</evidence>
<proteinExistence type="predicted"/>
<feature type="transmembrane region" description="Helical" evidence="1">
    <location>
        <begin position="137"/>
        <end position="158"/>
    </location>
</feature>
<keyword evidence="1" id="KW-0812">Transmembrane</keyword>
<reference evidence="2 3" key="1">
    <citation type="submission" date="2016-04" db="EMBL/GenBank/DDBJ databases">
        <title>Draft genome of Fonsecaea erecta CBS 125763.</title>
        <authorList>
            <person name="Weiss V.A."/>
            <person name="Vicente V.A."/>
            <person name="Raittz R.T."/>
            <person name="Moreno L.F."/>
            <person name="De Souza E.M."/>
            <person name="Pedrosa F.O."/>
            <person name="Steffens M.B."/>
            <person name="Faoro H."/>
            <person name="Tadra-Sfeir M.Z."/>
            <person name="Najafzadeh M.J."/>
            <person name="Felipe M.S."/>
            <person name="Teixeira M."/>
            <person name="Sun J."/>
            <person name="Xi L."/>
            <person name="Gomes R."/>
            <person name="De Azevedo C.M."/>
            <person name="Salgado C.G."/>
            <person name="Da Silva M.B."/>
            <person name="Nascimento M.F."/>
            <person name="Queiroz-Telles F."/>
            <person name="Attili D.S."/>
            <person name="Gorbushina A."/>
        </authorList>
    </citation>
    <scope>NUCLEOTIDE SEQUENCE [LARGE SCALE GENOMIC DNA]</scope>
    <source>
        <strain evidence="2 3">CBS 125763</strain>
    </source>
</reference>
<gene>
    <name evidence="2" type="ORF">AYL99_03275</name>
</gene>
<dbReference type="GeneID" id="30007445"/>
<organism evidence="2 3">
    <name type="scientific">Fonsecaea erecta</name>
    <dbReference type="NCBI Taxonomy" id="1367422"/>
    <lineage>
        <taxon>Eukaryota</taxon>
        <taxon>Fungi</taxon>
        <taxon>Dikarya</taxon>
        <taxon>Ascomycota</taxon>
        <taxon>Pezizomycotina</taxon>
        <taxon>Eurotiomycetes</taxon>
        <taxon>Chaetothyriomycetidae</taxon>
        <taxon>Chaetothyriales</taxon>
        <taxon>Herpotrichiellaceae</taxon>
        <taxon>Fonsecaea</taxon>
    </lineage>
</organism>
<dbReference type="EMBL" id="LVYI01000003">
    <property type="protein sequence ID" value="OAP61074.1"/>
    <property type="molecule type" value="Genomic_DNA"/>
</dbReference>
<accession>A0A178ZMN4</accession>